<comment type="caution">
    <text evidence="1">The sequence shown here is derived from an EMBL/GenBank/DDBJ whole genome shotgun (WGS) entry which is preliminary data.</text>
</comment>
<organism evidence="1">
    <name type="scientific">marine sediment metagenome</name>
    <dbReference type="NCBI Taxonomy" id="412755"/>
    <lineage>
        <taxon>unclassified sequences</taxon>
        <taxon>metagenomes</taxon>
        <taxon>ecological metagenomes</taxon>
    </lineage>
</organism>
<gene>
    <name evidence="1" type="ORF">S12H4_34452</name>
</gene>
<proteinExistence type="predicted"/>
<reference evidence="1" key="1">
    <citation type="journal article" date="2014" name="Front. Microbiol.">
        <title>High frequency of phylogenetically diverse reductive dehalogenase-homologous genes in deep subseafloor sedimentary metagenomes.</title>
        <authorList>
            <person name="Kawai M."/>
            <person name="Futagami T."/>
            <person name="Toyoda A."/>
            <person name="Takaki Y."/>
            <person name="Nishi S."/>
            <person name="Hori S."/>
            <person name="Arai W."/>
            <person name="Tsubouchi T."/>
            <person name="Morono Y."/>
            <person name="Uchiyama I."/>
            <person name="Ito T."/>
            <person name="Fujiyama A."/>
            <person name="Inagaki F."/>
            <person name="Takami H."/>
        </authorList>
    </citation>
    <scope>NUCLEOTIDE SEQUENCE</scope>
    <source>
        <strain evidence="1">Expedition CK06-06</strain>
    </source>
</reference>
<protein>
    <submittedName>
        <fullName evidence="1">Uncharacterized protein</fullName>
    </submittedName>
</protein>
<evidence type="ECO:0000313" key="1">
    <source>
        <dbReference type="EMBL" id="GAI90953.1"/>
    </source>
</evidence>
<feature type="non-terminal residue" evidence="1">
    <location>
        <position position="1"/>
    </location>
</feature>
<name>X1SDE1_9ZZZZ</name>
<dbReference type="AlphaFoldDB" id="X1SDE1"/>
<dbReference type="EMBL" id="BARW01020383">
    <property type="protein sequence ID" value="GAI90953.1"/>
    <property type="molecule type" value="Genomic_DNA"/>
</dbReference>
<accession>X1SDE1</accession>
<sequence length="63" mass="7133">AGDAFNLVLRMSYCVCRIAYCVKGYRCGIQEVTYEVELGQPDYDSSDTADSSVCQLYAEDKRY</sequence>